<dbReference type="InterPro" id="IPR036156">
    <property type="entry name" value="Beta-gal/glucu_dom_sf"/>
</dbReference>
<feature type="domain" description="Mannosidase Ig/CBM-like" evidence="8">
    <location>
        <begin position="682"/>
        <end position="760"/>
    </location>
</feature>
<dbReference type="InterPro" id="IPR006102">
    <property type="entry name" value="Ig-like_GH2"/>
</dbReference>
<evidence type="ECO:0000256" key="6">
    <source>
        <dbReference type="SAM" id="SignalP"/>
    </source>
</evidence>
<evidence type="ECO:0000259" key="9">
    <source>
        <dbReference type="Pfam" id="PF18368"/>
    </source>
</evidence>
<keyword evidence="12" id="KW-1185">Reference proteome</keyword>
<dbReference type="InterPro" id="IPR054593">
    <property type="entry name" value="Beta-mannosidase-like_N2"/>
</dbReference>
<evidence type="ECO:0000313" key="12">
    <source>
        <dbReference type="Proteomes" id="UP000078397"/>
    </source>
</evidence>
<evidence type="ECO:0000256" key="5">
    <source>
        <dbReference type="ARBA" id="ARBA00023326"/>
    </source>
</evidence>
<dbReference type="InterPro" id="IPR017853">
    <property type="entry name" value="GH"/>
</dbReference>
<dbReference type="GO" id="GO:0004553">
    <property type="term" value="F:hydrolase activity, hydrolyzing O-glycosyl compounds"/>
    <property type="evidence" value="ECO:0007669"/>
    <property type="project" value="InterPro"/>
</dbReference>
<reference evidence="11 12" key="1">
    <citation type="journal article" date="2016" name="PLoS Pathog.">
        <title>Biosynthesis of antibiotic leucinostatins in bio-control fungus Purpureocillium lilacinum and their inhibition on phytophthora revealed by genome mining.</title>
        <authorList>
            <person name="Wang G."/>
            <person name="Liu Z."/>
            <person name="Lin R."/>
            <person name="Li E."/>
            <person name="Mao Z."/>
            <person name="Ling J."/>
            <person name="Yang Y."/>
            <person name="Yin W.B."/>
            <person name="Xie B."/>
        </authorList>
    </citation>
    <scope>NUCLEOTIDE SEQUENCE [LARGE SCALE GENOMIC DNA]</scope>
    <source>
        <strain evidence="11">170</strain>
    </source>
</reference>
<dbReference type="OrthoDB" id="408532at2759"/>
<feature type="domain" description="Beta-mannosidase-like galactose-binding" evidence="10">
    <location>
        <begin position="60"/>
        <end position="176"/>
    </location>
</feature>
<comment type="similarity">
    <text evidence="1">Belongs to the glycosyl hydrolase 2 family.</text>
</comment>
<dbReference type="InterPro" id="IPR008979">
    <property type="entry name" value="Galactose-bd-like_sf"/>
</dbReference>
<dbReference type="Proteomes" id="UP000078397">
    <property type="component" value="Unassembled WGS sequence"/>
</dbReference>
<keyword evidence="5" id="KW-0624">Polysaccharide degradation</keyword>
<dbReference type="InterPro" id="IPR013783">
    <property type="entry name" value="Ig-like_fold"/>
</dbReference>
<dbReference type="SUPFAM" id="SSF51445">
    <property type="entry name" value="(Trans)glycosidases"/>
    <property type="match status" value="1"/>
</dbReference>
<keyword evidence="3" id="KW-0119">Carbohydrate metabolism</keyword>
<dbReference type="Gene3D" id="2.60.120.260">
    <property type="entry name" value="Galactose-binding domain-like"/>
    <property type="match status" value="1"/>
</dbReference>
<dbReference type="Gene3D" id="2.60.40.10">
    <property type="entry name" value="Immunoglobulins"/>
    <property type="match status" value="3"/>
</dbReference>
<dbReference type="SUPFAM" id="SSF49785">
    <property type="entry name" value="Galactose-binding domain-like"/>
    <property type="match status" value="1"/>
</dbReference>
<organism evidence="11 12">
    <name type="scientific">Pochonia chlamydosporia 170</name>
    <dbReference type="NCBI Taxonomy" id="1380566"/>
    <lineage>
        <taxon>Eukaryota</taxon>
        <taxon>Fungi</taxon>
        <taxon>Dikarya</taxon>
        <taxon>Ascomycota</taxon>
        <taxon>Pezizomycotina</taxon>
        <taxon>Sordariomycetes</taxon>
        <taxon>Hypocreomycetidae</taxon>
        <taxon>Hypocreales</taxon>
        <taxon>Clavicipitaceae</taxon>
        <taxon>Pochonia</taxon>
    </lineage>
</organism>
<evidence type="ECO:0000256" key="4">
    <source>
        <dbReference type="ARBA" id="ARBA00023295"/>
    </source>
</evidence>
<dbReference type="Pfam" id="PF22666">
    <property type="entry name" value="Glyco_hydro_2_N2"/>
    <property type="match status" value="1"/>
</dbReference>
<dbReference type="InterPro" id="IPR041351">
    <property type="entry name" value="Ig_GlcNase"/>
</dbReference>
<dbReference type="PANTHER" id="PTHR43536">
    <property type="entry name" value="MANNOSYLGLYCOPROTEIN ENDO-BETA-MANNOSIDASE"/>
    <property type="match status" value="1"/>
</dbReference>
<dbReference type="GO" id="GO:0000272">
    <property type="term" value="P:polysaccharide catabolic process"/>
    <property type="evidence" value="ECO:0007669"/>
    <property type="project" value="UniProtKB-KW"/>
</dbReference>
<sequence>MCYGKQAIIGLACVVAAQALAVAPPLVSTAGQTAAIPKWDLQSSSKTSNCNPPTLSKPGADTSSWYHAPVSRCTLMGCLLEAGVYKDSELWFSNTLENFDKSQFGVNWCYRQEFSLVPATGQHFFLKTHGISSKADLYLNGQLVADKSKQAGSYAGYTYDITKFVAANNALLIRTYPTDYNVDLAVGFVDWNPYPPDSGSGVWRDVEIKQTGSVALGDLRIAYDLAQPLGSSATVTLKATAQNLESSSVTVSLAGVVDGDSQQTASKSFTLAPLATQELSVSVKLDSVKLWWPKQWGDQPLYAAQLTASVGGKVSDVTAKKNFGLRQVSSKVNSNSDTIFTVNGKPFQVSGGGYSPDMFLRWDAAYFENVAKYVLDMGMNTIRLEGKMEQPELYDIADRLGVFIMAGWECCDKWEAWSYNDEGSSKAVWVDSDYVIGNASMLHEALMIQSHPSALAFLVGSDFWPDDKATALYLNSLKAADWNAAIISSASKRGYPKALGPSGMKMDGPYDWVPPNYWFDTTGSEDRLGSSFGFGSELGSGVGTPELGSLKKFLSKADMDDLWKSPSKGLWHMSSSNGQFHNRKLYNAALYARFGSPTSLDDYLMKAQMMDYEATRSQYEGYSAMWNAQRPATGLIYWMLNNVWPGLHWNQFDYYLHPAGSYFGTKVGSRIEHAAFDPVKSAVWLINHSLKAQGARTVAVDIVGLDGKVVSSSKMSATTTPNTSKNIGTITAIKSPKAIQLLRLVLSDDQGKVLSRNVYWVGTSIDTLNWGGSDWYYTPVSKYADFKPLNTMAKATVSGSPAKSGNGWKVTLENKSSVPAVFIRLNLVDAAGADVVPVNWSDNYITLWPNEKITLDTSGSGAAAVEISGKNVVSSKVALA</sequence>
<dbReference type="Gene3D" id="3.20.20.80">
    <property type="entry name" value="Glycosidases"/>
    <property type="match status" value="1"/>
</dbReference>
<feature type="signal peptide" evidence="6">
    <location>
        <begin position="1"/>
        <end position="19"/>
    </location>
</feature>
<evidence type="ECO:0000259" key="10">
    <source>
        <dbReference type="Pfam" id="PF22666"/>
    </source>
</evidence>
<dbReference type="GeneID" id="28849773"/>
<keyword evidence="4" id="KW-0326">Glycosidase</keyword>
<evidence type="ECO:0000256" key="3">
    <source>
        <dbReference type="ARBA" id="ARBA00023277"/>
    </source>
</evidence>
<evidence type="ECO:0000259" key="8">
    <source>
        <dbReference type="Pfam" id="PF17786"/>
    </source>
</evidence>
<gene>
    <name evidence="11" type="ORF">VFPPC_06806</name>
</gene>
<feature type="domain" description="Glycoside hydrolase family 2 immunoglobulin-like beta-sandwich" evidence="7">
    <location>
        <begin position="216"/>
        <end position="326"/>
    </location>
</feature>
<protein>
    <submittedName>
        <fullName evidence="11">Glycosyl hydrolase</fullName>
    </submittedName>
</protein>
<keyword evidence="2 11" id="KW-0378">Hydrolase</keyword>
<accession>A0A179F5J7</accession>
<proteinExistence type="inferred from homology"/>
<evidence type="ECO:0000256" key="1">
    <source>
        <dbReference type="ARBA" id="ARBA00007401"/>
    </source>
</evidence>
<dbReference type="Pfam" id="PF18368">
    <property type="entry name" value="Ig_GlcNase"/>
    <property type="match status" value="1"/>
</dbReference>
<dbReference type="STRING" id="1380566.A0A179F5J7"/>
<feature type="chain" id="PRO_5008101283" evidence="6">
    <location>
        <begin position="20"/>
        <end position="880"/>
    </location>
</feature>
<dbReference type="InterPro" id="IPR041447">
    <property type="entry name" value="Mannosidase_ig"/>
</dbReference>
<evidence type="ECO:0000256" key="2">
    <source>
        <dbReference type="ARBA" id="ARBA00022801"/>
    </source>
</evidence>
<name>A0A179F5J7_METCM</name>
<keyword evidence="6" id="KW-0732">Signal</keyword>
<dbReference type="PANTHER" id="PTHR43536:SF1">
    <property type="entry name" value="MANNOSYLGLYCOPROTEIN ENDO-BETA-MANNOSIDASE"/>
    <property type="match status" value="1"/>
</dbReference>
<feature type="domain" description="Exo-beta-D-glucosaminidase Ig-fold" evidence="9">
    <location>
        <begin position="775"/>
        <end position="872"/>
    </location>
</feature>
<dbReference type="SUPFAM" id="SSF49303">
    <property type="entry name" value="beta-Galactosidase/glucuronidase domain"/>
    <property type="match status" value="3"/>
</dbReference>
<evidence type="ECO:0000259" key="7">
    <source>
        <dbReference type="Pfam" id="PF00703"/>
    </source>
</evidence>
<dbReference type="InterPro" id="IPR043534">
    <property type="entry name" value="EBDG/EBM"/>
</dbReference>
<comment type="caution">
    <text evidence="11">The sequence shown here is derived from an EMBL/GenBank/DDBJ whole genome shotgun (WGS) entry which is preliminary data.</text>
</comment>
<dbReference type="EMBL" id="LSBJ02000008">
    <property type="protein sequence ID" value="OAQ60698.1"/>
    <property type="molecule type" value="Genomic_DNA"/>
</dbReference>
<dbReference type="Pfam" id="PF17786">
    <property type="entry name" value="Mannosidase_ig"/>
    <property type="match status" value="1"/>
</dbReference>
<dbReference type="AlphaFoldDB" id="A0A179F5J7"/>
<evidence type="ECO:0000313" key="11">
    <source>
        <dbReference type="EMBL" id="OAQ60698.1"/>
    </source>
</evidence>
<dbReference type="Pfam" id="PF00703">
    <property type="entry name" value="Glyco_hydro_2"/>
    <property type="match status" value="1"/>
</dbReference>
<dbReference type="KEGG" id="pchm:VFPPC_06806"/>
<dbReference type="RefSeq" id="XP_018138576.1">
    <property type="nucleotide sequence ID" value="XM_018285779.1"/>
</dbReference>